<organism evidence="2 3">
    <name type="scientific">Mordavella massiliensis</name>
    <dbReference type="NCBI Taxonomy" id="1871024"/>
    <lineage>
        <taxon>Bacteria</taxon>
        <taxon>Bacillati</taxon>
        <taxon>Bacillota</taxon>
        <taxon>Clostridia</taxon>
        <taxon>Eubacteriales</taxon>
        <taxon>Clostridiaceae</taxon>
        <taxon>Mordavella</taxon>
    </lineage>
</organism>
<protein>
    <recommendedName>
        <fullName evidence="1">Flavodoxin domain-containing protein</fullName>
    </recommendedName>
</protein>
<dbReference type="InterPro" id="IPR026816">
    <property type="entry name" value="Flavodoxin_dom"/>
</dbReference>
<dbReference type="Gene3D" id="3.40.50.360">
    <property type="match status" value="1"/>
</dbReference>
<reference evidence="2" key="1">
    <citation type="submission" date="2020-08" db="EMBL/GenBank/DDBJ databases">
        <authorList>
            <person name="Cejkova D."/>
            <person name="Kubasova T."/>
            <person name="Jahodarova E."/>
            <person name="Rychlik I."/>
        </authorList>
    </citation>
    <scope>NUCLEOTIDE SEQUENCE</scope>
    <source>
        <strain evidence="2">An582</strain>
    </source>
</reference>
<dbReference type="EMBL" id="JACJKS010000018">
    <property type="protein sequence ID" value="MBM6949132.1"/>
    <property type="molecule type" value="Genomic_DNA"/>
</dbReference>
<dbReference type="GO" id="GO:0070819">
    <property type="term" value="F:menaquinone-dependent protoporphyrinogen oxidase activity"/>
    <property type="evidence" value="ECO:0007669"/>
    <property type="project" value="TreeGrafter"/>
</dbReference>
<dbReference type="Proteomes" id="UP000705508">
    <property type="component" value="Unassembled WGS sequence"/>
</dbReference>
<dbReference type="Pfam" id="PF12724">
    <property type="entry name" value="Flavodoxin_5"/>
    <property type="match status" value="1"/>
</dbReference>
<evidence type="ECO:0000313" key="2">
    <source>
        <dbReference type="EMBL" id="MBM6949132.1"/>
    </source>
</evidence>
<dbReference type="PANTHER" id="PTHR38030">
    <property type="entry name" value="PROTOPORPHYRINOGEN IX DEHYDROGENASE [MENAQUINONE]"/>
    <property type="match status" value="1"/>
</dbReference>
<dbReference type="RefSeq" id="WP_066832346.1">
    <property type="nucleotide sequence ID" value="NZ_JACJKS010000018.1"/>
</dbReference>
<dbReference type="SUPFAM" id="SSF52218">
    <property type="entry name" value="Flavoproteins"/>
    <property type="match status" value="1"/>
</dbReference>
<dbReference type="InterPro" id="IPR052200">
    <property type="entry name" value="Protoporphyrinogen_IX_DH"/>
</dbReference>
<evidence type="ECO:0000259" key="1">
    <source>
        <dbReference type="Pfam" id="PF12724"/>
    </source>
</evidence>
<proteinExistence type="predicted"/>
<dbReference type="AlphaFoldDB" id="A0A939BG90"/>
<gene>
    <name evidence="2" type="ORF">H6A20_10770</name>
</gene>
<comment type="caution">
    <text evidence="2">The sequence shown here is derived from an EMBL/GenBank/DDBJ whole genome shotgun (WGS) entry which is preliminary data.</text>
</comment>
<evidence type="ECO:0000313" key="3">
    <source>
        <dbReference type="Proteomes" id="UP000705508"/>
    </source>
</evidence>
<dbReference type="GO" id="GO:0010181">
    <property type="term" value="F:FMN binding"/>
    <property type="evidence" value="ECO:0007669"/>
    <property type="project" value="TreeGrafter"/>
</dbReference>
<dbReference type="GO" id="GO:0006783">
    <property type="term" value="P:heme biosynthetic process"/>
    <property type="evidence" value="ECO:0007669"/>
    <property type="project" value="TreeGrafter"/>
</dbReference>
<name>A0A939BG90_9CLOT</name>
<reference evidence="2" key="2">
    <citation type="journal article" date="2021" name="Sci. Rep.">
        <title>The distribution of antibiotic resistance genes in chicken gut microbiota commensals.</title>
        <authorList>
            <person name="Juricova H."/>
            <person name="Matiasovicova J."/>
            <person name="Kubasova T."/>
            <person name="Cejkova D."/>
            <person name="Rychlik I."/>
        </authorList>
    </citation>
    <scope>NUCLEOTIDE SEQUENCE</scope>
    <source>
        <strain evidence="2">An582</strain>
    </source>
</reference>
<accession>A0A939BG90</accession>
<feature type="domain" description="Flavodoxin" evidence="1">
    <location>
        <begin position="6"/>
        <end position="144"/>
    </location>
</feature>
<sequence length="180" mass="20626">MNKQILVVYKSVTGFTKQYAEWIAEKLNCSAVELKKVSAETMSEYKTIIFGGRFHAGFVDGLKNAKALFEKSTAEKLIVFATGATPNSATEMIEEAWKNNLTTEEMDKVPHFYMQGGLRYENMPFGDKLMMKVFAAMVKRKKEKSEYEKEMLKALNTSYDHTSKEYIEPLADFVLGEERR</sequence>
<dbReference type="InterPro" id="IPR029039">
    <property type="entry name" value="Flavoprotein-like_sf"/>
</dbReference>
<dbReference type="PANTHER" id="PTHR38030:SF2">
    <property type="entry name" value="PROTOPORPHYRINOGEN IX DEHYDROGENASE [QUINONE]"/>
    <property type="match status" value="1"/>
</dbReference>